<dbReference type="InterPro" id="IPR037227">
    <property type="entry name" value="EndoU-like"/>
</dbReference>
<dbReference type="SMART" id="SM00201">
    <property type="entry name" value="SO"/>
    <property type="match status" value="1"/>
</dbReference>
<organism evidence="18 19">
    <name type="scientific">Aplysia californica</name>
    <name type="common">California sea hare</name>
    <dbReference type="NCBI Taxonomy" id="6500"/>
    <lineage>
        <taxon>Eukaryota</taxon>
        <taxon>Metazoa</taxon>
        <taxon>Spiralia</taxon>
        <taxon>Lophotrochozoa</taxon>
        <taxon>Mollusca</taxon>
        <taxon>Gastropoda</taxon>
        <taxon>Heterobranchia</taxon>
        <taxon>Euthyneura</taxon>
        <taxon>Tectipleura</taxon>
        <taxon>Aplysiida</taxon>
        <taxon>Aplysioidea</taxon>
        <taxon>Aplysiidae</taxon>
        <taxon>Aplysia</taxon>
    </lineage>
</organism>
<gene>
    <name evidence="19" type="primary">LOC101850019</name>
</gene>
<evidence type="ECO:0000256" key="1">
    <source>
        <dbReference type="ARBA" id="ARBA00001936"/>
    </source>
</evidence>
<comment type="catalytic activity">
    <reaction evidence="15">
        <text>ribonucleotidyl-uridine-RNA = a 5'-end dephospho-uridine-RNA + a 3'-end 2',3'-cyclophospho-ribonucleotide-RNA</text>
        <dbReference type="Rhea" id="RHEA:67792"/>
        <dbReference type="Rhea" id="RHEA-COMP:10464"/>
        <dbReference type="Rhea" id="RHEA-COMP:17354"/>
        <dbReference type="Rhea" id="RHEA-COMP:17356"/>
        <dbReference type="ChEBI" id="CHEBI:83064"/>
        <dbReference type="ChEBI" id="CHEBI:173117"/>
        <dbReference type="ChEBI" id="CHEBI:173224"/>
    </reaction>
</comment>
<evidence type="ECO:0000256" key="13">
    <source>
        <dbReference type="ARBA" id="ARBA00023211"/>
    </source>
</evidence>
<comment type="subunit">
    <text evidence="4 15">Monomer.</text>
</comment>
<sequence>MATVLRYLGLVLCTLAFIVQLLDASSTGSCSGRCNVSLDKSQGCQCNSACQRYGDCCSDYNSLCLGDPTGSRGSCKTIGQVSEELWTKDVNRLEGSDLTFNIQTKVPDKTRDDHARNPLFSHVNEAKLTGETFKTFLALRDNYNPNKYTAEDVTAQEKREEEAFLDAIMKTSVMKTLQDYLICTGDVSSQADLRSRLIKMWFDVYPRSGTRTEKDTSGFEHIMIGEFKTSSSVNGFHNWLSFYENEKAHNLNYYGYVYESSPGVIGAAFNWNNRIKTLGSFFIGVSPEFDIAMYSLCFIKYPGKSCHFSLKGTSLSIQSYTKDGHIATAYVSV</sequence>
<keyword evidence="12" id="KW-1015">Disulfide bond</keyword>
<feature type="chain" id="PRO_5044968327" description="Uridylate-specific endoribonuclease" evidence="15">
    <location>
        <begin position="25"/>
        <end position="333"/>
    </location>
</feature>
<dbReference type="InterPro" id="IPR039787">
    <property type="entry name" value="ENDOU"/>
</dbReference>
<evidence type="ECO:0000313" key="19">
    <source>
        <dbReference type="RefSeq" id="XP_012940779.1"/>
    </source>
</evidence>
<proteinExistence type="inferred from homology"/>
<dbReference type="InterPro" id="IPR018998">
    <property type="entry name" value="EndoU_C"/>
</dbReference>
<evidence type="ECO:0000259" key="17">
    <source>
        <dbReference type="PROSITE" id="PS51959"/>
    </source>
</evidence>
<comment type="cofactor">
    <cofactor evidence="1 15">
        <name>Mn(2+)</name>
        <dbReference type="ChEBI" id="CHEBI:29035"/>
    </cofactor>
</comment>
<keyword evidence="15" id="KW-0732">Signal</keyword>
<evidence type="ECO:0000259" key="16">
    <source>
        <dbReference type="PROSITE" id="PS50958"/>
    </source>
</evidence>
<dbReference type="Pfam" id="PF09412">
    <property type="entry name" value="XendoU"/>
    <property type="match status" value="1"/>
</dbReference>
<keyword evidence="14" id="KW-0456">Lyase</keyword>
<dbReference type="EC" id="4.6.1.-" evidence="15"/>
<keyword evidence="6 15" id="KW-0540">Nuclease</keyword>
<dbReference type="PANTHER" id="PTHR12439">
    <property type="entry name" value="PLACENTAL PROTEIN 11-RELATED"/>
    <property type="match status" value="1"/>
</dbReference>
<evidence type="ECO:0000256" key="2">
    <source>
        <dbReference type="ARBA" id="ARBA00004613"/>
    </source>
</evidence>
<keyword evidence="11 15" id="KW-0694">RNA-binding</keyword>
<keyword evidence="7 15" id="KW-0479">Metal-binding</keyword>
<evidence type="ECO:0000256" key="5">
    <source>
        <dbReference type="ARBA" id="ARBA00022525"/>
    </source>
</evidence>
<evidence type="ECO:0000256" key="11">
    <source>
        <dbReference type="ARBA" id="ARBA00022884"/>
    </source>
</evidence>
<dbReference type="Proteomes" id="UP000694888">
    <property type="component" value="Unplaced"/>
</dbReference>
<evidence type="ECO:0000256" key="4">
    <source>
        <dbReference type="ARBA" id="ARBA00011245"/>
    </source>
</evidence>
<evidence type="ECO:0000256" key="12">
    <source>
        <dbReference type="ARBA" id="ARBA00023157"/>
    </source>
</evidence>
<feature type="domain" description="EndoU" evidence="17">
    <location>
        <begin position="74"/>
        <end position="333"/>
    </location>
</feature>
<evidence type="ECO:0000256" key="15">
    <source>
        <dbReference type="RuleBase" id="RU367085"/>
    </source>
</evidence>
<evidence type="ECO:0000256" key="8">
    <source>
        <dbReference type="ARBA" id="ARBA00022737"/>
    </source>
</evidence>
<dbReference type="RefSeq" id="XP_012940779.1">
    <property type="nucleotide sequence ID" value="XM_013085325.1"/>
</dbReference>
<accession>A0ABM1A4P0</accession>
<reference evidence="19" key="1">
    <citation type="submission" date="2025-08" db="UniProtKB">
        <authorList>
            <consortium name="RefSeq"/>
        </authorList>
    </citation>
    <scope>IDENTIFICATION</scope>
</reference>
<keyword evidence="10 15" id="KW-0378">Hydrolase</keyword>
<evidence type="ECO:0000256" key="7">
    <source>
        <dbReference type="ARBA" id="ARBA00022723"/>
    </source>
</evidence>
<evidence type="ECO:0000256" key="3">
    <source>
        <dbReference type="ARBA" id="ARBA00010168"/>
    </source>
</evidence>
<evidence type="ECO:0000313" key="18">
    <source>
        <dbReference type="Proteomes" id="UP000694888"/>
    </source>
</evidence>
<keyword evidence="13 15" id="KW-0464">Manganese</keyword>
<evidence type="ECO:0000256" key="10">
    <source>
        <dbReference type="ARBA" id="ARBA00022801"/>
    </source>
</evidence>
<dbReference type="InterPro" id="IPR001212">
    <property type="entry name" value="Somatomedin_B_dom"/>
</dbReference>
<dbReference type="SUPFAM" id="SSF142877">
    <property type="entry name" value="EndoU-like"/>
    <property type="match status" value="1"/>
</dbReference>
<dbReference type="GeneID" id="101850019"/>
<dbReference type="SUPFAM" id="SSF90188">
    <property type="entry name" value="Somatomedin B domain"/>
    <property type="match status" value="1"/>
</dbReference>
<dbReference type="InterPro" id="IPR020436">
    <property type="entry name" value="SMB_chordata"/>
</dbReference>
<dbReference type="PROSITE" id="PS50958">
    <property type="entry name" value="SMB_2"/>
    <property type="match status" value="1"/>
</dbReference>
<feature type="signal peptide" evidence="15">
    <location>
        <begin position="1"/>
        <end position="24"/>
    </location>
</feature>
<dbReference type="PROSITE" id="PS51959">
    <property type="entry name" value="ENDOU"/>
    <property type="match status" value="1"/>
</dbReference>
<dbReference type="Pfam" id="PF01033">
    <property type="entry name" value="Somatomedin_B"/>
    <property type="match status" value="1"/>
</dbReference>
<comment type="similarity">
    <text evidence="3 15">Belongs to the ENDOU family.</text>
</comment>
<dbReference type="PANTHER" id="PTHR12439:SF42">
    <property type="entry name" value="ENDORIBONUCLEASE-RELATED"/>
    <property type="match status" value="1"/>
</dbReference>
<comment type="subcellular location">
    <subcellularLocation>
        <location evidence="2">Secreted</location>
    </subcellularLocation>
</comment>
<dbReference type="Gene3D" id="4.10.410.20">
    <property type="match status" value="1"/>
</dbReference>
<dbReference type="PROSITE" id="PS00524">
    <property type="entry name" value="SMB_1"/>
    <property type="match status" value="1"/>
</dbReference>
<dbReference type="CDD" id="cd21159">
    <property type="entry name" value="XendoU"/>
    <property type="match status" value="1"/>
</dbReference>
<dbReference type="InterPro" id="IPR036024">
    <property type="entry name" value="Somatomedin_B-like_dom_sf"/>
</dbReference>
<keyword evidence="9 15" id="KW-0255">Endonuclease</keyword>
<feature type="domain" description="SMB" evidence="16">
    <location>
        <begin position="26"/>
        <end position="69"/>
    </location>
</feature>
<name>A0ABM1A4P0_APLCA</name>
<evidence type="ECO:0000256" key="9">
    <source>
        <dbReference type="ARBA" id="ARBA00022759"/>
    </source>
</evidence>
<evidence type="ECO:0000256" key="6">
    <source>
        <dbReference type="ARBA" id="ARBA00022722"/>
    </source>
</evidence>
<protein>
    <recommendedName>
        <fullName evidence="15">Uridylate-specific endoribonuclease</fullName>
        <ecNumber evidence="15">4.6.1.-</ecNumber>
    </recommendedName>
</protein>
<keyword evidence="5" id="KW-0964">Secreted</keyword>
<dbReference type="PRINTS" id="PR00022">
    <property type="entry name" value="SOMATOMEDINB"/>
</dbReference>
<evidence type="ECO:0000256" key="14">
    <source>
        <dbReference type="ARBA" id="ARBA00023239"/>
    </source>
</evidence>
<keyword evidence="8" id="KW-0677">Repeat</keyword>
<keyword evidence="18" id="KW-1185">Reference proteome</keyword>